<dbReference type="PANTHER" id="PTHR33540:SF2">
    <property type="entry name" value="TRNA THREONYLCARBAMOYLADENOSINE BIOSYNTHESIS PROTEIN TSAE"/>
    <property type="match status" value="1"/>
</dbReference>
<evidence type="ECO:0000256" key="8">
    <source>
        <dbReference type="ARBA" id="ARBA00022840"/>
    </source>
</evidence>
<keyword evidence="8" id="KW-0067">ATP-binding</keyword>
<evidence type="ECO:0000256" key="6">
    <source>
        <dbReference type="ARBA" id="ARBA00022723"/>
    </source>
</evidence>
<keyword evidence="5" id="KW-0819">tRNA processing</keyword>
<dbReference type="Proteomes" id="UP001236559">
    <property type="component" value="Unassembled WGS sequence"/>
</dbReference>
<reference evidence="11 12" key="1">
    <citation type="submission" date="2023-07" db="EMBL/GenBank/DDBJ databases">
        <title>Genomic Encyclopedia of Type Strains, Phase IV (KMG-IV): sequencing the most valuable type-strain genomes for metagenomic binning, comparative biology and taxonomic classification.</title>
        <authorList>
            <person name="Goeker M."/>
        </authorList>
    </citation>
    <scope>NUCLEOTIDE SEQUENCE [LARGE SCALE GENOMIC DNA]</scope>
    <source>
        <strain evidence="11 12">DSM 22616</strain>
    </source>
</reference>
<dbReference type="EMBL" id="JAUSTN010000010">
    <property type="protein sequence ID" value="MDQ0275625.1"/>
    <property type="molecule type" value="Genomic_DNA"/>
</dbReference>
<dbReference type="PANTHER" id="PTHR33540">
    <property type="entry name" value="TRNA THREONYLCARBAMOYLADENOSINE BIOSYNTHESIS PROTEIN TSAE"/>
    <property type="match status" value="1"/>
</dbReference>
<keyword evidence="12" id="KW-1185">Reference proteome</keyword>
<evidence type="ECO:0000313" key="12">
    <source>
        <dbReference type="Proteomes" id="UP001236559"/>
    </source>
</evidence>
<evidence type="ECO:0000256" key="7">
    <source>
        <dbReference type="ARBA" id="ARBA00022741"/>
    </source>
</evidence>
<dbReference type="Pfam" id="PF02367">
    <property type="entry name" value="TsaE"/>
    <property type="match status" value="1"/>
</dbReference>
<dbReference type="InterPro" id="IPR003442">
    <property type="entry name" value="T6A_TsaE"/>
</dbReference>
<organism evidence="11 12">
    <name type="scientific">Peptoniphilus koenoeneniae</name>
    <dbReference type="NCBI Taxonomy" id="507751"/>
    <lineage>
        <taxon>Bacteria</taxon>
        <taxon>Bacillati</taxon>
        <taxon>Bacillota</taxon>
        <taxon>Tissierellia</taxon>
        <taxon>Tissierellales</taxon>
        <taxon>Peptoniphilaceae</taxon>
        <taxon>Peptoniphilus</taxon>
    </lineage>
</organism>
<keyword evidence="4" id="KW-0963">Cytoplasm</keyword>
<dbReference type="SUPFAM" id="SSF52540">
    <property type="entry name" value="P-loop containing nucleoside triphosphate hydrolases"/>
    <property type="match status" value="1"/>
</dbReference>
<keyword evidence="9" id="KW-0460">Magnesium</keyword>
<comment type="similarity">
    <text evidence="2">Belongs to the TsaE family.</text>
</comment>
<evidence type="ECO:0000313" key="11">
    <source>
        <dbReference type="EMBL" id="MDQ0275625.1"/>
    </source>
</evidence>
<protein>
    <recommendedName>
        <fullName evidence="3">tRNA threonylcarbamoyladenosine biosynthesis protein TsaE</fullName>
    </recommendedName>
    <alternativeName>
        <fullName evidence="10">t(6)A37 threonylcarbamoyladenosine biosynthesis protein TsaE</fullName>
    </alternativeName>
</protein>
<dbReference type="NCBIfam" id="TIGR00150">
    <property type="entry name" value="T6A_YjeE"/>
    <property type="match status" value="1"/>
</dbReference>
<evidence type="ECO:0000256" key="1">
    <source>
        <dbReference type="ARBA" id="ARBA00004496"/>
    </source>
</evidence>
<dbReference type="RefSeq" id="WP_023054887.1">
    <property type="nucleotide sequence ID" value="NZ_JAUSTN010000010.1"/>
</dbReference>
<comment type="subcellular location">
    <subcellularLocation>
        <location evidence="1">Cytoplasm</location>
    </subcellularLocation>
</comment>
<gene>
    <name evidence="11" type="ORF">J2S72_001655</name>
</gene>
<evidence type="ECO:0000256" key="3">
    <source>
        <dbReference type="ARBA" id="ARBA00019010"/>
    </source>
</evidence>
<keyword evidence="7" id="KW-0547">Nucleotide-binding</keyword>
<evidence type="ECO:0000256" key="4">
    <source>
        <dbReference type="ARBA" id="ARBA00022490"/>
    </source>
</evidence>
<dbReference type="Gene3D" id="3.40.50.300">
    <property type="entry name" value="P-loop containing nucleotide triphosphate hydrolases"/>
    <property type="match status" value="1"/>
</dbReference>
<dbReference type="InterPro" id="IPR027417">
    <property type="entry name" value="P-loop_NTPase"/>
</dbReference>
<evidence type="ECO:0000256" key="2">
    <source>
        <dbReference type="ARBA" id="ARBA00007599"/>
    </source>
</evidence>
<keyword evidence="6" id="KW-0479">Metal-binding</keyword>
<comment type="caution">
    <text evidence="11">The sequence shown here is derived from an EMBL/GenBank/DDBJ whole genome shotgun (WGS) entry which is preliminary data.</text>
</comment>
<evidence type="ECO:0000256" key="10">
    <source>
        <dbReference type="ARBA" id="ARBA00032441"/>
    </source>
</evidence>
<name>A0ABU0AX62_9FIRM</name>
<sequence length="151" mass="17222">MKLISKSLDDTKKLGEKIGFILKPGDIICLIGDLGTGKTTLTQAIAKGMGIKDQVSSATFTLIREYYSKVNLYHFDVYRLDQCQSDYLGFDEYFFSEDGACVIEWADKIEDLLPEDRLEIRIKRISENEREFDIEAKGERSEEILGVIFSC</sequence>
<evidence type="ECO:0000256" key="5">
    <source>
        <dbReference type="ARBA" id="ARBA00022694"/>
    </source>
</evidence>
<evidence type="ECO:0000256" key="9">
    <source>
        <dbReference type="ARBA" id="ARBA00022842"/>
    </source>
</evidence>
<accession>A0ABU0AX62</accession>
<proteinExistence type="inferred from homology"/>